<proteinExistence type="predicted"/>
<keyword evidence="3" id="KW-1185">Reference proteome</keyword>
<feature type="compositionally biased region" description="Basic and acidic residues" evidence="1">
    <location>
        <begin position="22"/>
        <end position="34"/>
    </location>
</feature>
<feature type="compositionally biased region" description="Basic and acidic residues" evidence="1">
    <location>
        <begin position="60"/>
        <end position="81"/>
    </location>
</feature>
<comment type="caution">
    <text evidence="2">The sequence shown here is derived from an EMBL/GenBank/DDBJ whole genome shotgun (WGS) entry which is preliminary data.</text>
</comment>
<evidence type="ECO:0000313" key="2">
    <source>
        <dbReference type="EMBL" id="KAF8792149.1"/>
    </source>
</evidence>
<gene>
    <name evidence="2" type="ORF">HNY73_003789</name>
</gene>
<evidence type="ECO:0000256" key="1">
    <source>
        <dbReference type="SAM" id="MobiDB-lite"/>
    </source>
</evidence>
<protein>
    <submittedName>
        <fullName evidence="2">Uncharacterized protein</fullName>
    </submittedName>
</protein>
<reference evidence="2" key="2">
    <citation type="submission" date="2020-06" db="EMBL/GenBank/DDBJ databases">
        <authorList>
            <person name="Sheffer M."/>
        </authorList>
    </citation>
    <scope>NUCLEOTIDE SEQUENCE</scope>
</reference>
<name>A0A8T0FR58_ARGBR</name>
<dbReference type="EMBL" id="JABXBU010000003">
    <property type="protein sequence ID" value="KAF8792149.1"/>
    <property type="molecule type" value="Genomic_DNA"/>
</dbReference>
<feature type="region of interest" description="Disordered" evidence="1">
    <location>
        <begin position="21"/>
        <end position="81"/>
    </location>
</feature>
<organism evidence="2 3">
    <name type="scientific">Argiope bruennichi</name>
    <name type="common">Wasp spider</name>
    <name type="synonym">Aranea bruennichi</name>
    <dbReference type="NCBI Taxonomy" id="94029"/>
    <lineage>
        <taxon>Eukaryota</taxon>
        <taxon>Metazoa</taxon>
        <taxon>Ecdysozoa</taxon>
        <taxon>Arthropoda</taxon>
        <taxon>Chelicerata</taxon>
        <taxon>Arachnida</taxon>
        <taxon>Araneae</taxon>
        <taxon>Araneomorphae</taxon>
        <taxon>Entelegynae</taxon>
        <taxon>Araneoidea</taxon>
        <taxon>Araneidae</taxon>
        <taxon>Argiope</taxon>
    </lineage>
</organism>
<dbReference type="Proteomes" id="UP000807504">
    <property type="component" value="Unassembled WGS sequence"/>
</dbReference>
<accession>A0A8T0FR58</accession>
<sequence>MVLSRRHCEGKQTYIPSWKYWQAEDGKEEGERKGQQKAQWGRKKETAKTTQEAGAKKRQKGENGKRERGIGQGKQEEEKNW</sequence>
<reference evidence="2" key="1">
    <citation type="journal article" date="2020" name="bioRxiv">
        <title>Chromosome-level reference genome of the European wasp spider Argiope bruennichi: a resource for studies on range expansion and evolutionary adaptation.</title>
        <authorList>
            <person name="Sheffer M.M."/>
            <person name="Hoppe A."/>
            <person name="Krehenwinkel H."/>
            <person name="Uhl G."/>
            <person name="Kuss A.W."/>
            <person name="Jensen L."/>
            <person name="Jensen C."/>
            <person name="Gillespie R.G."/>
            <person name="Hoff K.J."/>
            <person name="Prost S."/>
        </authorList>
    </citation>
    <scope>NUCLEOTIDE SEQUENCE</scope>
</reference>
<dbReference type="AlphaFoldDB" id="A0A8T0FR58"/>
<evidence type="ECO:0000313" key="3">
    <source>
        <dbReference type="Proteomes" id="UP000807504"/>
    </source>
</evidence>